<accession>A0A2L0F0C7</accession>
<dbReference type="Proteomes" id="UP000238348">
    <property type="component" value="Chromosome"/>
</dbReference>
<dbReference type="AlphaFoldDB" id="A0A2L0F0C7"/>
<name>A0A2L0F0C7_SORCE</name>
<sequence length="36" mass="3714">MSTPFAIAIVGVGLRSPAGVTTLERLWTALATGERA</sequence>
<reference evidence="1 2" key="1">
    <citation type="submission" date="2015-09" db="EMBL/GenBank/DDBJ databases">
        <title>Sorangium comparison.</title>
        <authorList>
            <person name="Zaburannyi N."/>
            <person name="Bunk B."/>
            <person name="Overmann J."/>
            <person name="Mueller R."/>
        </authorList>
    </citation>
    <scope>NUCLEOTIDE SEQUENCE [LARGE SCALE GENOMIC DNA]</scope>
    <source>
        <strain evidence="1 2">So ce26</strain>
    </source>
</reference>
<dbReference type="EMBL" id="CP012673">
    <property type="protein sequence ID" value="AUX44986.1"/>
    <property type="molecule type" value="Genomic_DNA"/>
</dbReference>
<organism evidence="1 2">
    <name type="scientific">Sorangium cellulosum</name>
    <name type="common">Polyangium cellulosum</name>
    <dbReference type="NCBI Taxonomy" id="56"/>
    <lineage>
        <taxon>Bacteria</taxon>
        <taxon>Pseudomonadati</taxon>
        <taxon>Myxococcota</taxon>
        <taxon>Polyangia</taxon>
        <taxon>Polyangiales</taxon>
        <taxon>Polyangiaceae</taxon>
        <taxon>Sorangium</taxon>
    </lineage>
</organism>
<evidence type="ECO:0000313" key="2">
    <source>
        <dbReference type="Proteomes" id="UP000238348"/>
    </source>
</evidence>
<evidence type="ECO:0000313" key="1">
    <source>
        <dbReference type="EMBL" id="AUX44986.1"/>
    </source>
</evidence>
<gene>
    <name evidence="1" type="ORF">SOCE26_064560</name>
</gene>
<protein>
    <submittedName>
        <fullName evidence="1">Uncharacterized protein</fullName>
    </submittedName>
</protein>
<proteinExistence type="predicted"/>